<dbReference type="AlphaFoldDB" id="A0A150L9R5"/>
<organism evidence="1 2">
    <name type="scientific">Caldibacillus debilis</name>
    <dbReference type="NCBI Taxonomy" id="301148"/>
    <lineage>
        <taxon>Bacteria</taxon>
        <taxon>Bacillati</taxon>
        <taxon>Bacillota</taxon>
        <taxon>Bacilli</taxon>
        <taxon>Bacillales</taxon>
        <taxon>Bacillaceae</taxon>
        <taxon>Caldibacillus</taxon>
    </lineage>
</organism>
<comment type="caution">
    <text evidence="1">The sequence shown here is derived from an EMBL/GenBank/DDBJ whole genome shotgun (WGS) entry which is preliminary data.</text>
</comment>
<sequence length="44" mass="4770">MEDAEAFLPPFTRAAFDCEKASDLRISGSAIPGFFHETLALPVT</sequence>
<gene>
    <name evidence="1" type="ORF">B4135_0417</name>
</gene>
<evidence type="ECO:0000313" key="2">
    <source>
        <dbReference type="Proteomes" id="UP000075683"/>
    </source>
</evidence>
<name>A0A150L9R5_9BACI</name>
<accession>A0A150L9R5</accession>
<dbReference type="Proteomes" id="UP000075683">
    <property type="component" value="Unassembled WGS sequence"/>
</dbReference>
<protein>
    <submittedName>
        <fullName evidence="1">Uncharacterized protein</fullName>
    </submittedName>
</protein>
<reference evidence="1 2" key="1">
    <citation type="submission" date="2016-01" db="EMBL/GenBank/DDBJ databases">
        <title>Draft Genome Sequences of Seven Thermophilic Sporeformers Isolated from Foods.</title>
        <authorList>
            <person name="Berendsen E.M."/>
            <person name="Wells-Bennik M.H."/>
            <person name="Krawcyk A.O."/>
            <person name="De Jong A."/>
            <person name="Holsappel S."/>
            <person name="Eijlander R.T."/>
            <person name="Kuipers O.P."/>
        </authorList>
    </citation>
    <scope>NUCLEOTIDE SEQUENCE [LARGE SCALE GENOMIC DNA]</scope>
    <source>
        <strain evidence="1 2">B4135</strain>
    </source>
</reference>
<dbReference type="STRING" id="301148.B4135_0417"/>
<dbReference type="EMBL" id="LQYT01000135">
    <property type="protein sequence ID" value="KYD08736.1"/>
    <property type="molecule type" value="Genomic_DNA"/>
</dbReference>
<proteinExistence type="predicted"/>
<evidence type="ECO:0000313" key="1">
    <source>
        <dbReference type="EMBL" id="KYD08736.1"/>
    </source>
</evidence>